<feature type="region of interest" description="Disordered" evidence="1">
    <location>
        <begin position="86"/>
        <end position="119"/>
    </location>
</feature>
<sequence>MRPATAPARNPDTPLTARLDQRGPDALRHDPVLVHIAIQPNHPTALVPPLGLERHLGPMHMPRRGPLAGRQETDLGVWAETQLEGAQAGHAGGHGARHGDEERRGRGRVERRAEPALRPAARGAVPRELGRVVGRVRVGRVERGGRFSGSESPQERSSDVRCARSAAAENTMAAKDARIAASRSSMYCRLGDASCRFMSRAFGTARHSTASTAGSKVRRHS</sequence>
<gene>
    <name evidence="2" type="ORF">B0T24DRAFT_204727</name>
</gene>
<dbReference type="EMBL" id="JAULSN010000003">
    <property type="protein sequence ID" value="KAK3375639.1"/>
    <property type="molecule type" value="Genomic_DNA"/>
</dbReference>
<name>A0AAE0KFB5_9PEZI</name>
<keyword evidence="3" id="KW-1185">Reference proteome</keyword>
<accession>A0AAE0KFB5</accession>
<reference evidence="2" key="1">
    <citation type="journal article" date="2023" name="Mol. Phylogenet. Evol.">
        <title>Genome-scale phylogeny and comparative genomics of the fungal order Sordariales.</title>
        <authorList>
            <person name="Hensen N."/>
            <person name="Bonometti L."/>
            <person name="Westerberg I."/>
            <person name="Brannstrom I.O."/>
            <person name="Guillou S."/>
            <person name="Cros-Aarteil S."/>
            <person name="Calhoun S."/>
            <person name="Haridas S."/>
            <person name="Kuo A."/>
            <person name="Mondo S."/>
            <person name="Pangilinan J."/>
            <person name="Riley R."/>
            <person name="LaButti K."/>
            <person name="Andreopoulos B."/>
            <person name="Lipzen A."/>
            <person name="Chen C."/>
            <person name="Yan M."/>
            <person name="Daum C."/>
            <person name="Ng V."/>
            <person name="Clum A."/>
            <person name="Steindorff A."/>
            <person name="Ohm R.A."/>
            <person name="Martin F."/>
            <person name="Silar P."/>
            <person name="Natvig D.O."/>
            <person name="Lalanne C."/>
            <person name="Gautier V."/>
            <person name="Ament-Velasquez S.L."/>
            <person name="Kruys A."/>
            <person name="Hutchinson M.I."/>
            <person name="Powell A.J."/>
            <person name="Barry K."/>
            <person name="Miller A.N."/>
            <person name="Grigoriev I.V."/>
            <person name="Debuchy R."/>
            <person name="Gladieux P."/>
            <person name="Hiltunen Thoren M."/>
            <person name="Johannesson H."/>
        </authorList>
    </citation>
    <scope>NUCLEOTIDE SEQUENCE</scope>
    <source>
        <strain evidence="2">CBS 958.72</strain>
    </source>
</reference>
<comment type="caution">
    <text evidence="2">The sequence shown here is derived from an EMBL/GenBank/DDBJ whole genome shotgun (WGS) entry which is preliminary data.</text>
</comment>
<evidence type="ECO:0000313" key="3">
    <source>
        <dbReference type="Proteomes" id="UP001287356"/>
    </source>
</evidence>
<feature type="region of interest" description="Disordered" evidence="1">
    <location>
        <begin position="1"/>
        <end position="23"/>
    </location>
</feature>
<feature type="compositionally biased region" description="Basic and acidic residues" evidence="1">
    <location>
        <begin position="97"/>
        <end position="115"/>
    </location>
</feature>
<evidence type="ECO:0000313" key="2">
    <source>
        <dbReference type="EMBL" id="KAK3375639.1"/>
    </source>
</evidence>
<reference evidence="2" key="2">
    <citation type="submission" date="2023-06" db="EMBL/GenBank/DDBJ databases">
        <authorList>
            <consortium name="Lawrence Berkeley National Laboratory"/>
            <person name="Haridas S."/>
            <person name="Hensen N."/>
            <person name="Bonometti L."/>
            <person name="Westerberg I."/>
            <person name="Brannstrom I.O."/>
            <person name="Guillou S."/>
            <person name="Cros-Aarteil S."/>
            <person name="Calhoun S."/>
            <person name="Kuo A."/>
            <person name="Mondo S."/>
            <person name="Pangilinan J."/>
            <person name="Riley R."/>
            <person name="Labutti K."/>
            <person name="Andreopoulos B."/>
            <person name="Lipzen A."/>
            <person name="Chen C."/>
            <person name="Yanf M."/>
            <person name="Daum C."/>
            <person name="Ng V."/>
            <person name="Clum A."/>
            <person name="Steindorff A."/>
            <person name="Ohm R."/>
            <person name="Martin F."/>
            <person name="Silar P."/>
            <person name="Natvig D."/>
            <person name="Lalanne C."/>
            <person name="Gautier V."/>
            <person name="Ament-Velasquez S.L."/>
            <person name="Kruys A."/>
            <person name="Hutchinson M.I."/>
            <person name="Powell A.J."/>
            <person name="Barry K."/>
            <person name="Miller A.N."/>
            <person name="Grigoriev I.V."/>
            <person name="Debuchy R."/>
            <person name="Gladieux P."/>
            <person name="Thoren M.H."/>
            <person name="Johannesson H."/>
        </authorList>
    </citation>
    <scope>NUCLEOTIDE SEQUENCE</scope>
    <source>
        <strain evidence="2">CBS 958.72</strain>
    </source>
</reference>
<dbReference type="Proteomes" id="UP001287356">
    <property type="component" value="Unassembled WGS sequence"/>
</dbReference>
<evidence type="ECO:0000256" key="1">
    <source>
        <dbReference type="SAM" id="MobiDB-lite"/>
    </source>
</evidence>
<proteinExistence type="predicted"/>
<protein>
    <submittedName>
        <fullName evidence="2">Uncharacterized protein</fullName>
    </submittedName>
</protein>
<organism evidence="2 3">
    <name type="scientific">Lasiosphaeria ovina</name>
    <dbReference type="NCBI Taxonomy" id="92902"/>
    <lineage>
        <taxon>Eukaryota</taxon>
        <taxon>Fungi</taxon>
        <taxon>Dikarya</taxon>
        <taxon>Ascomycota</taxon>
        <taxon>Pezizomycotina</taxon>
        <taxon>Sordariomycetes</taxon>
        <taxon>Sordariomycetidae</taxon>
        <taxon>Sordariales</taxon>
        <taxon>Lasiosphaeriaceae</taxon>
        <taxon>Lasiosphaeria</taxon>
    </lineage>
</organism>
<dbReference type="AlphaFoldDB" id="A0AAE0KFB5"/>